<feature type="compositionally biased region" description="Low complexity" evidence="16">
    <location>
        <begin position="1519"/>
        <end position="1533"/>
    </location>
</feature>
<dbReference type="SMART" id="SM00049">
    <property type="entry name" value="DEP"/>
    <property type="match status" value="1"/>
</dbReference>
<dbReference type="GO" id="GO:0032438">
    <property type="term" value="P:melanosome organization"/>
    <property type="evidence" value="ECO:0007669"/>
    <property type="project" value="TreeGrafter"/>
</dbReference>
<dbReference type="PANTHER" id="PTHR46715:SF1">
    <property type="entry name" value="1-PHOSPHATIDYLINOSITOL 3-PHOSPHATE 5-KINASE"/>
    <property type="match status" value="1"/>
</dbReference>
<dbReference type="Pfam" id="PF01363">
    <property type="entry name" value="FYVE"/>
    <property type="match status" value="1"/>
</dbReference>
<feature type="compositionally biased region" description="Basic and acidic residues" evidence="16">
    <location>
        <begin position="1707"/>
        <end position="1717"/>
    </location>
</feature>
<feature type="compositionally biased region" description="Polar residues" evidence="16">
    <location>
        <begin position="918"/>
        <end position="928"/>
    </location>
</feature>
<evidence type="ECO:0000256" key="1">
    <source>
        <dbReference type="ARBA" id="ARBA00004608"/>
    </source>
</evidence>
<dbReference type="PROSITE" id="PS50186">
    <property type="entry name" value="DEP"/>
    <property type="match status" value="1"/>
</dbReference>
<evidence type="ECO:0000256" key="5">
    <source>
        <dbReference type="ARBA" id="ARBA00022723"/>
    </source>
</evidence>
<gene>
    <name evidence="21 22" type="primary">LOC115214903</name>
</gene>
<dbReference type="InterPro" id="IPR036390">
    <property type="entry name" value="WH_DNA-bd_sf"/>
</dbReference>
<feature type="region of interest" description="Disordered" evidence="16">
    <location>
        <begin position="205"/>
        <end position="244"/>
    </location>
</feature>
<feature type="region of interest" description="Disordered" evidence="16">
    <location>
        <begin position="1566"/>
        <end position="1600"/>
    </location>
</feature>
<feature type="domain" description="FYVE-type" evidence="17">
    <location>
        <begin position="139"/>
        <end position="199"/>
    </location>
</feature>
<dbReference type="SUPFAM" id="SSF56104">
    <property type="entry name" value="SAICAR synthase-like"/>
    <property type="match status" value="1"/>
</dbReference>
<dbReference type="Proteomes" id="UP000515154">
    <property type="component" value="Linkage group LG8"/>
</dbReference>
<feature type="compositionally biased region" description="Polar residues" evidence="16">
    <location>
        <begin position="471"/>
        <end position="481"/>
    </location>
</feature>
<evidence type="ECO:0000256" key="14">
    <source>
        <dbReference type="PROSITE-ProRule" id="PRU00091"/>
    </source>
</evidence>
<feature type="compositionally biased region" description="Polar residues" evidence="16">
    <location>
        <begin position="269"/>
        <end position="282"/>
    </location>
</feature>
<evidence type="ECO:0000259" key="19">
    <source>
        <dbReference type="PROSITE" id="PS51455"/>
    </source>
</evidence>
<feature type="region of interest" description="Disordered" evidence="16">
    <location>
        <begin position="1780"/>
        <end position="1799"/>
    </location>
</feature>
<feature type="region of interest" description="Disordered" evidence="16">
    <location>
        <begin position="41"/>
        <end position="110"/>
    </location>
</feature>
<dbReference type="Gene3D" id="3.50.7.10">
    <property type="entry name" value="GroEL"/>
    <property type="match status" value="1"/>
</dbReference>
<dbReference type="InterPro" id="IPR036388">
    <property type="entry name" value="WH-like_DNA-bd_sf"/>
</dbReference>
<dbReference type="PANTHER" id="PTHR46715">
    <property type="entry name" value="1-PHOSPHATIDYLINOSITOL 3-PHOSPHATE 5-KINASE"/>
    <property type="match status" value="1"/>
</dbReference>
<evidence type="ECO:0000256" key="10">
    <source>
        <dbReference type="ARBA" id="ARBA00022833"/>
    </source>
</evidence>
<dbReference type="Gene3D" id="3.30.810.10">
    <property type="entry name" value="2-Layer Sandwich"/>
    <property type="match status" value="1"/>
</dbReference>
<evidence type="ECO:0000256" key="8">
    <source>
        <dbReference type="ARBA" id="ARBA00022771"/>
    </source>
</evidence>
<keyword evidence="20" id="KW-1185">Reference proteome</keyword>
<dbReference type="GO" id="GO:1903426">
    <property type="term" value="P:regulation of reactive oxygen species biosynthetic process"/>
    <property type="evidence" value="ECO:0007669"/>
    <property type="project" value="TreeGrafter"/>
</dbReference>
<dbReference type="GO" id="GO:0000285">
    <property type="term" value="F:1-phosphatidylinositol-3-phosphate 5-kinase activity"/>
    <property type="evidence" value="ECO:0007669"/>
    <property type="project" value="UniProtKB-EC"/>
</dbReference>
<dbReference type="Pfam" id="PF00118">
    <property type="entry name" value="Cpn60_TCP1"/>
    <property type="match status" value="1"/>
</dbReference>
<dbReference type="GO" id="GO:0010008">
    <property type="term" value="C:endosome membrane"/>
    <property type="evidence" value="ECO:0007669"/>
    <property type="project" value="UniProtKB-SubCell"/>
</dbReference>
<evidence type="ECO:0000256" key="13">
    <source>
        <dbReference type="ARBA" id="ARBA00052820"/>
    </source>
</evidence>
<evidence type="ECO:0000256" key="12">
    <source>
        <dbReference type="ARBA" id="ARBA00023136"/>
    </source>
</evidence>
<dbReference type="InterPro" id="IPR002498">
    <property type="entry name" value="PInositol-4-P-4/5-kinase_core"/>
</dbReference>
<dbReference type="GO" id="GO:0090385">
    <property type="term" value="P:phagosome-lysosome fusion"/>
    <property type="evidence" value="ECO:0007669"/>
    <property type="project" value="TreeGrafter"/>
</dbReference>
<evidence type="ECO:0000256" key="2">
    <source>
        <dbReference type="ARBA" id="ARBA00012009"/>
    </source>
</evidence>
<feature type="region of interest" description="Disordered" evidence="16">
    <location>
        <begin position="1514"/>
        <end position="1544"/>
    </location>
</feature>
<evidence type="ECO:0000256" key="3">
    <source>
        <dbReference type="ARBA" id="ARBA00022553"/>
    </source>
</evidence>
<dbReference type="InterPro" id="IPR027484">
    <property type="entry name" value="PInositol-4-P-5-kinase_N"/>
</dbReference>
<keyword evidence="7" id="KW-0967">Endosome</keyword>
<evidence type="ECO:0000256" key="16">
    <source>
        <dbReference type="SAM" id="MobiDB-lite"/>
    </source>
</evidence>
<dbReference type="Gene3D" id="3.30.800.10">
    <property type="entry name" value="Phosphatidylinositol Phosphate Kinase II Beta"/>
    <property type="match status" value="1"/>
</dbReference>
<dbReference type="FunFam" id="3.30.810.10:FF:000001">
    <property type="entry name" value="1-phosphatidylinositol 3-phosphate 5-kinase FAB1"/>
    <property type="match status" value="1"/>
</dbReference>
<feature type="region of interest" description="Disordered" evidence="16">
    <location>
        <begin position="1"/>
        <end position="24"/>
    </location>
</feature>
<keyword evidence="6 15" id="KW-0547">Nucleotide-binding</keyword>
<feature type="domain" description="DEP" evidence="18">
    <location>
        <begin position="324"/>
        <end position="399"/>
    </location>
</feature>
<evidence type="ECO:0000256" key="6">
    <source>
        <dbReference type="ARBA" id="ARBA00022741"/>
    </source>
</evidence>
<evidence type="ECO:0000256" key="15">
    <source>
        <dbReference type="PROSITE-ProRule" id="PRU00781"/>
    </source>
</evidence>
<dbReference type="InterPro" id="IPR011011">
    <property type="entry name" value="Znf_FYVE_PHD"/>
</dbReference>
<feature type="region of interest" description="Disordered" evidence="16">
    <location>
        <begin position="893"/>
        <end position="928"/>
    </location>
</feature>
<keyword evidence="8 14" id="KW-0863">Zinc-finger</keyword>
<dbReference type="PROSITE" id="PS51455">
    <property type="entry name" value="PIPK"/>
    <property type="match status" value="1"/>
</dbReference>
<feature type="region of interest" description="Disordered" evidence="16">
    <location>
        <begin position="1694"/>
        <end position="1719"/>
    </location>
</feature>
<dbReference type="GO" id="GO:0005524">
    <property type="term" value="F:ATP binding"/>
    <property type="evidence" value="ECO:0007669"/>
    <property type="project" value="UniProtKB-UniRule"/>
</dbReference>
<dbReference type="InterPro" id="IPR044769">
    <property type="entry name" value="PIKfyve_PIPKc"/>
</dbReference>
<evidence type="ECO:0000259" key="17">
    <source>
        <dbReference type="PROSITE" id="PS50178"/>
    </source>
</evidence>
<dbReference type="GO" id="GO:0008270">
    <property type="term" value="F:zinc ion binding"/>
    <property type="evidence" value="ECO:0007669"/>
    <property type="project" value="UniProtKB-KW"/>
</dbReference>
<feature type="region of interest" description="Disordered" evidence="16">
    <location>
        <begin position="471"/>
        <end position="495"/>
    </location>
</feature>
<dbReference type="InterPro" id="IPR027483">
    <property type="entry name" value="PInositol-4-P-4/5-kinase_C_sf"/>
</dbReference>
<protein>
    <recommendedName>
        <fullName evidence="2">1-phosphatidylinositol-3-phosphate 5-kinase</fullName>
        <ecNumber evidence="2">2.7.1.150</ecNumber>
    </recommendedName>
</protein>
<dbReference type="KEGG" id="osn:115214903"/>
<dbReference type="InterPro" id="IPR043548">
    <property type="entry name" value="PIKfyve"/>
</dbReference>
<feature type="compositionally biased region" description="Acidic residues" evidence="16">
    <location>
        <begin position="82"/>
        <end position="94"/>
    </location>
</feature>
<dbReference type="GO" id="GO:0052810">
    <property type="term" value="F:1-phosphatidylinositol-5-kinase activity"/>
    <property type="evidence" value="ECO:0007669"/>
    <property type="project" value="TreeGrafter"/>
</dbReference>
<keyword evidence="11 15" id="KW-0067">ATP-binding</keyword>
<dbReference type="Pfam" id="PF00610">
    <property type="entry name" value="DEP"/>
    <property type="match status" value="1"/>
</dbReference>
<dbReference type="Gene3D" id="1.10.10.10">
    <property type="entry name" value="Winged helix-like DNA-binding domain superfamily/Winged helix DNA-binding domain"/>
    <property type="match status" value="1"/>
</dbReference>
<reference evidence="21 22" key="1">
    <citation type="submission" date="2025-08" db="UniProtKB">
        <authorList>
            <consortium name="RefSeq"/>
        </authorList>
    </citation>
    <scope>IDENTIFICATION</scope>
</reference>
<accession>A0A6P7SNF0</accession>
<dbReference type="Gene3D" id="3.30.40.10">
    <property type="entry name" value="Zinc/RING finger domain, C3HC4 (zinc finger)"/>
    <property type="match status" value="1"/>
</dbReference>
<evidence type="ECO:0000259" key="18">
    <source>
        <dbReference type="PROSITE" id="PS50186"/>
    </source>
</evidence>
<feature type="compositionally biased region" description="Polar residues" evidence="16">
    <location>
        <begin position="1694"/>
        <end position="1706"/>
    </location>
</feature>
<dbReference type="CDD" id="cd17300">
    <property type="entry name" value="PIPKc_PIKfyve"/>
    <property type="match status" value="1"/>
</dbReference>
<feature type="domain" description="PIPK" evidence="19">
    <location>
        <begin position="1751"/>
        <end position="2084"/>
    </location>
</feature>
<evidence type="ECO:0000313" key="20">
    <source>
        <dbReference type="Proteomes" id="UP000515154"/>
    </source>
</evidence>
<keyword evidence="10" id="KW-0862">Zinc</keyword>
<dbReference type="FunFam" id="3.50.7.10:FF:000007">
    <property type="entry name" value="1-phosphatidylinositol 3-phosphate 5-kinase isoform X1"/>
    <property type="match status" value="1"/>
</dbReference>
<dbReference type="GO" id="GO:0046488">
    <property type="term" value="P:phosphatidylinositol metabolic process"/>
    <property type="evidence" value="ECO:0007669"/>
    <property type="project" value="UniProtKB-UniRule"/>
</dbReference>
<dbReference type="CDD" id="cd03334">
    <property type="entry name" value="Fab1_TCP"/>
    <property type="match status" value="1"/>
</dbReference>
<dbReference type="SUPFAM" id="SSF52029">
    <property type="entry name" value="GroEL apical domain-like"/>
    <property type="match status" value="1"/>
</dbReference>
<name>A0A6P7SNF0_9MOLL</name>
<dbReference type="Pfam" id="PF01504">
    <property type="entry name" value="PIP5K"/>
    <property type="match status" value="1"/>
</dbReference>
<evidence type="ECO:0000256" key="9">
    <source>
        <dbReference type="ARBA" id="ARBA00022777"/>
    </source>
</evidence>
<dbReference type="SMART" id="SM00064">
    <property type="entry name" value="FYVE"/>
    <property type="match status" value="1"/>
</dbReference>
<feature type="region of interest" description="Disordered" evidence="16">
    <location>
        <begin position="262"/>
        <end position="282"/>
    </location>
</feature>
<comment type="catalytic activity">
    <reaction evidence="13">
        <text>a 1,2-diacyl-sn-glycero-3-phospho-(1D-myo-inositol-3-phosphate) + ATP = a 1,2-diacyl-sn-glycero-3-phospho-(1D-myo-inositol-3,5-bisphosphate) + ADP + H(+)</text>
        <dbReference type="Rhea" id="RHEA:13609"/>
        <dbReference type="ChEBI" id="CHEBI:15378"/>
        <dbReference type="ChEBI" id="CHEBI:30616"/>
        <dbReference type="ChEBI" id="CHEBI:57923"/>
        <dbReference type="ChEBI" id="CHEBI:58088"/>
        <dbReference type="ChEBI" id="CHEBI:456216"/>
        <dbReference type="EC" id="2.7.1.150"/>
    </reaction>
    <physiologicalReaction direction="left-to-right" evidence="13">
        <dbReference type="Rhea" id="RHEA:13610"/>
    </physiologicalReaction>
</comment>
<comment type="subcellular location">
    <subcellularLocation>
        <location evidence="1">Endosome membrane</location>
    </subcellularLocation>
</comment>
<dbReference type="InterPro" id="IPR027409">
    <property type="entry name" value="GroEL-like_apical_dom_sf"/>
</dbReference>
<organism evidence="20 21">
    <name type="scientific">Octopus sinensis</name>
    <name type="common">East Asian common octopus</name>
    <dbReference type="NCBI Taxonomy" id="2607531"/>
    <lineage>
        <taxon>Eukaryota</taxon>
        <taxon>Metazoa</taxon>
        <taxon>Spiralia</taxon>
        <taxon>Lophotrochozoa</taxon>
        <taxon>Mollusca</taxon>
        <taxon>Cephalopoda</taxon>
        <taxon>Coleoidea</taxon>
        <taxon>Octopodiformes</taxon>
        <taxon>Octopoda</taxon>
        <taxon>Incirrata</taxon>
        <taxon>Octopodidae</taxon>
        <taxon>Octopus</taxon>
    </lineage>
</organism>
<evidence type="ECO:0000313" key="21">
    <source>
        <dbReference type="RefSeq" id="XP_029639819.1"/>
    </source>
</evidence>
<dbReference type="SMART" id="SM00330">
    <property type="entry name" value="PIPKc"/>
    <property type="match status" value="1"/>
</dbReference>
<evidence type="ECO:0000256" key="7">
    <source>
        <dbReference type="ARBA" id="ARBA00022753"/>
    </source>
</evidence>
<keyword evidence="3" id="KW-0597">Phosphoprotein</keyword>
<evidence type="ECO:0000256" key="11">
    <source>
        <dbReference type="ARBA" id="ARBA00022840"/>
    </source>
</evidence>
<dbReference type="RefSeq" id="XP_036361554.1">
    <property type="nucleotide sequence ID" value="XM_036505661.1"/>
</dbReference>
<feature type="compositionally biased region" description="Polar residues" evidence="16">
    <location>
        <begin position="223"/>
        <end position="236"/>
    </location>
</feature>
<feature type="compositionally biased region" description="Basic and acidic residues" evidence="16">
    <location>
        <begin position="902"/>
        <end position="914"/>
    </location>
</feature>
<feature type="compositionally biased region" description="Polar residues" evidence="16">
    <location>
        <begin position="1568"/>
        <end position="1577"/>
    </location>
</feature>
<sequence>MANKKHWENTPSEFTEFGPLISDVKPSTGFFSWFFKRNKDVPDAQSNSPSPANEPSEETAVENVSAVKQCPLKTESNTSSPETEEESSVSEDAELQTKHPDSPMNPQRRSLTSVLSRISSILDRGSSKESDFKQYWMPDSSCRECYDCGDKFTTLRRRHHCRICGQIFCSKCCNQELPGKIMGHRGGVRVCEYCCRAVTTYTKQQGSTSGDLQNFKDDLKNLNPLQSGESLPPANSGSGGKDSGWWTPVLQKRYTSSIMDEQIPHGRSHSSPDITNGESNKVSAPFDLTHQPEFASIENIANESKKLTQNSLQLRELWRHIQHPKDGVEMQSHRFRLKTYQHCVTGKELVEWLLRNGKAAKRVQAVAIGQALIDASYLESVCRQLSFFQDDYTLYKPGEAANALEQTPPPNMPPCVETNFEPSWLKEINNKEYEDESINISLSDDQQVSNFFGSQKYNEGDLYVHANHFDSSQNKTTTTKPRISENKKSSSSDLNEFDALPKCRQELPDDFLTGTLFVSKSGNAVEPIICAKGWRSTEELREKEDCLAYDRLRKVHKEHLSNLVRQLLNQEGLPLSWEGTIMQTAHKVSQFVSPDVRNEGDDMDIRKYVQIKKISGGQRNQTAVIHGVVCSKNVAHKKMQTTVSKPKILLLKGAIDYQRVENKFSSLEPLILQEREFLKNSVAKVCALKPDVVVVEKSVCRLAQEFLLEAGIILIFNTKTSVMQRLSRCTQAEIVRSIDGLVNKPKLGFCNSFKVKNFQLPNGHTKTLLYFDDCAKHLACTVTLRGSHNSELKRVKKIMQFMTYAAYHSQLEVSFIMDEFGLPPPSGDEIGLNLDTDISDVNSELRDSQQDVNSEQKDVIDNRGHVFNNQCRRDAFKTASSMTLSLQLVEEVGDTDVVDSEPSEKDIESSKEDDPSLDISTEVSQSSDNKLCKDVMSNSRKQPGIEELTDFSDPLHNYLTTKDDSIFHSSVALQEQKVAQQQKIRKALEDLVLSVSPYIKIDPPYLETTNGLKSTLRKYFPDEMYFSPALSEKNIDNRPKYFDTDVVSRISNKKNVEITEAHPFIMWKLEKPVKDPSVQDILSDFRARGGRIKTTQSGSCYHDECKEVAKKTSNGEIKNDINYVSFYYDQKRDCLDLYSHQHLSVLFSSFSSNSSNAPNPCVNPWIVTMEFYGKNDVTLGGFLERFCFRESYVCPSKSCDTPMVDHVRRFVHENSCITVDLRKLDRIIPGAEKNIFMWSRCRKCKQVTPLGRMTMDTWNMSFSKYLELRFHGSMYKRRVSAEPCNHSLHHDHCQYFGYKDIVAYFKYSTVSLCEVALPSIVVEYHHQPCFPAELNRRAVSLSHKGMDLYNAIWEQTIKLQNDYSLQQNQSKILTDYLAFQKSERASLNKHADEIHQKLQLLESLSKKNSEGKFENEEVCFSLSNQIADSLTSLTQMVAEAVVNWNAKIQDFLVQKKEKSKTQSPAVKEHQSSLDVVDNYPASVQSFAEGSYNSTLSNSPHHTPQVEAPDIYVEEESADSQASSGTTISAASSSPLPIPQDDKDISVNTEVDISDRTSATKDTLLVGNLDSNLNSSPKSDVPFGSQESSSPGNVRDERDGKLRVVIRDRKYNTDDIGNEEQEKKRTVLSRIPGFRTSTGNMASLRMPFEAHEHPLLAKCERIPVIVYDTEPSSIIAYALSSRDYHCRLQEIQSQLGSVQRDSPSASPEHQRRNLKAENARNLPLKTSTVGLNSNPEQGSKHSGVLDFLRGSTSKERSPKLTHKFDLIDIVRYNPKLDADSVESGMDVNDGSSSIPVDGEKSKPCKVAINPHIDIQFSDSSSRFYCRVHFAEHFRQLRSLVFPAGEDVFIRSMNHCQHWSAKGGKSRSAFSKTCDNRFILKQMSNAEAVSFQVFAPNYFQYITKAYLEQKPTVLAKILGVYTIGFRNNQTSTVMKQDLLVMENLLYNRKVSQTFDLKGSVRNRLVNLSGKQEEEVLLDQNFLQVSVDSPLYIRPHSKAVLAQAIDSDSKFLASNFIMDYSLLVGQDDQMKELVVGIIDYIRTFTWDKKLEMVVKATGFLGGASKMPTVVFPELYKSRFLEAMDRYFPPVPDRWSGLGYGLDY</sequence>
<keyword evidence="5" id="KW-0479">Metal-binding</keyword>
<evidence type="ECO:0000256" key="4">
    <source>
        <dbReference type="ARBA" id="ARBA00022679"/>
    </source>
</evidence>
<dbReference type="InterPro" id="IPR017455">
    <property type="entry name" value="Znf_FYVE-rel"/>
</dbReference>
<dbReference type="SUPFAM" id="SSF46785">
    <property type="entry name" value="Winged helix' DNA-binding domain"/>
    <property type="match status" value="1"/>
</dbReference>
<dbReference type="FunFam" id="1.10.10.10:FF:000206">
    <property type="entry name" value="1-phosphatidylinositol 3-phosphate 5-kinase isoform X1"/>
    <property type="match status" value="1"/>
</dbReference>
<dbReference type="InterPro" id="IPR000591">
    <property type="entry name" value="DEP_dom"/>
</dbReference>
<dbReference type="PROSITE" id="PS50178">
    <property type="entry name" value="ZF_FYVE"/>
    <property type="match status" value="1"/>
</dbReference>
<keyword evidence="9 15" id="KW-0418">Kinase</keyword>
<keyword evidence="12" id="KW-0472">Membrane</keyword>
<dbReference type="FunFam" id="3.30.40.10:FF:000057">
    <property type="entry name" value="1-phosphatidylinositol 3-phosphate 5-kinase isoform X1"/>
    <property type="match status" value="1"/>
</dbReference>
<evidence type="ECO:0000313" key="22">
    <source>
        <dbReference type="RefSeq" id="XP_036361554.1"/>
    </source>
</evidence>
<dbReference type="InterPro" id="IPR000306">
    <property type="entry name" value="Znf_FYVE"/>
</dbReference>
<dbReference type="RefSeq" id="XP_029639819.1">
    <property type="nucleotide sequence ID" value="XM_029783959.2"/>
</dbReference>
<keyword evidence="4 15" id="KW-0808">Transferase</keyword>
<dbReference type="InterPro" id="IPR002423">
    <property type="entry name" value="Cpn60/GroEL/TCP-1"/>
</dbReference>
<dbReference type="InterPro" id="IPR013083">
    <property type="entry name" value="Znf_RING/FYVE/PHD"/>
</dbReference>
<proteinExistence type="predicted"/>
<dbReference type="CDD" id="cd15725">
    <property type="entry name" value="FYVE_PIKfyve_Fab1"/>
    <property type="match status" value="1"/>
</dbReference>
<dbReference type="GO" id="GO:0035556">
    <property type="term" value="P:intracellular signal transduction"/>
    <property type="evidence" value="ECO:0007669"/>
    <property type="project" value="InterPro"/>
</dbReference>
<dbReference type="EC" id="2.7.1.150" evidence="2"/>
<dbReference type="SUPFAM" id="SSF57903">
    <property type="entry name" value="FYVE/PHD zinc finger"/>
    <property type="match status" value="1"/>
</dbReference>